<evidence type="ECO:0000256" key="3">
    <source>
        <dbReference type="ARBA" id="ARBA00022448"/>
    </source>
</evidence>
<dbReference type="InterPro" id="IPR020846">
    <property type="entry name" value="MFS_dom"/>
</dbReference>
<proteinExistence type="inferred from homology"/>
<dbReference type="Proteomes" id="UP001589858">
    <property type="component" value="Unassembled WGS sequence"/>
</dbReference>
<dbReference type="SUPFAM" id="SSF103473">
    <property type="entry name" value="MFS general substrate transporter"/>
    <property type="match status" value="1"/>
</dbReference>
<keyword evidence="7 8" id="KW-0472">Membrane</keyword>
<dbReference type="InterPro" id="IPR011701">
    <property type="entry name" value="MFS"/>
</dbReference>
<feature type="transmembrane region" description="Helical" evidence="8">
    <location>
        <begin position="110"/>
        <end position="131"/>
    </location>
</feature>
<evidence type="ECO:0000313" key="10">
    <source>
        <dbReference type="EMBL" id="MFC0687297.1"/>
    </source>
</evidence>
<keyword evidence="8" id="KW-0997">Cell inner membrane</keyword>
<dbReference type="Gene3D" id="1.20.1720.10">
    <property type="entry name" value="Multidrug resistance protein D"/>
    <property type="match status" value="1"/>
</dbReference>
<dbReference type="CDD" id="cd17320">
    <property type="entry name" value="MFS_MdfA_MDR_like"/>
    <property type="match status" value="1"/>
</dbReference>
<evidence type="ECO:0000313" key="11">
    <source>
        <dbReference type="Proteomes" id="UP001589858"/>
    </source>
</evidence>
<dbReference type="PANTHER" id="PTHR23502">
    <property type="entry name" value="MAJOR FACILITATOR SUPERFAMILY"/>
    <property type="match status" value="1"/>
</dbReference>
<feature type="transmembrane region" description="Helical" evidence="8">
    <location>
        <begin position="313"/>
        <end position="334"/>
    </location>
</feature>
<keyword evidence="4" id="KW-1003">Cell membrane</keyword>
<dbReference type="Pfam" id="PF07690">
    <property type="entry name" value="MFS_1"/>
    <property type="match status" value="1"/>
</dbReference>
<name>A0ABV6SF28_9SPHN</name>
<evidence type="ECO:0000256" key="7">
    <source>
        <dbReference type="ARBA" id="ARBA00023136"/>
    </source>
</evidence>
<keyword evidence="11" id="KW-1185">Reference proteome</keyword>
<feature type="transmembrane region" description="Helical" evidence="8">
    <location>
        <begin position="346"/>
        <end position="372"/>
    </location>
</feature>
<comment type="subcellular location">
    <subcellularLocation>
        <location evidence="8">Cell inner membrane</location>
        <topology evidence="8">Multi-pass membrane protein</topology>
    </subcellularLocation>
    <subcellularLocation>
        <location evidence="1">Cell membrane</location>
        <topology evidence="1">Multi-pass membrane protein</topology>
    </subcellularLocation>
</comment>
<accession>A0ABV6SF28</accession>
<evidence type="ECO:0000256" key="2">
    <source>
        <dbReference type="ARBA" id="ARBA00006236"/>
    </source>
</evidence>
<dbReference type="PANTHER" id="PTHR23502:SF132">
    <property type="entry name" value="POLYAMINE TRANSPORTER 2-RELATED"/>
    <property type="match status" value="1"/>
</dbReference>
<feature type="transmembrane region" description="Helical" evidence="8">
    <location>
        <begin position="57"/>
        <end position="77"/>
    </location>
</feature>
<feature type="transmembrane region" description="Helical" evidence="8">
    <location>
        <begin position="143"/>
        <end position="161"/>
    </location>
</feature>
<evidence type="ECO:0000256" key="6">
    <source>
        <dbReference type="ARBA" id="ARBA00022989"/>
    </source>
</evidence>
<evidence type="ECO:0000256" key="4">
    <source>
        <dbReference type="ARBA" id="ARBA00022475"/>
    </source>
</evidence>
<feature type="transmembrane region" description="Helical" evidence="8">
    <location>
        <begin position="173"/>
        <end position="193"/>
    </location>
</feature>
<feature type="transmembrane region" description="Helical" evidence="8">
    <location>
        <begin position="288"/>
        <end position="307"/>
    </location>
</feature>
<evidence type="ECO:0000256" key="8">
    <source>
        <dbReference type="RuleBase" id="RU365088"/>
    </source>
</evidence>
<feature type="transmembrane region" description="Helical" evidence="8">
    <location>
        <begin position="18"/>
        <end position="37"/>
    </location>
</feature>
<dbReference type="EMBL" id="JBHLTM010000085">
    <property type="protein sequence ID" value="MFC0687297.1"/>
    <property type="molecule type" value="Genomic_DNA"/>
</dbReference>
<feature type="transmembrane region" description="Helical" evidence="8">
    <location>
        <begin position="223"/>
        <end position="241"/>
    </location>
</feature>
<dbReference type="InterPro" id="IPR036259">
    <property type="entry name" value="MFS_trans_sf"/>
</dbReference>
<feature type="transmembrane region" description="Helical" evidence="8">
    <location>
        <begin position="378"/>
        <end position="396"/>
    </location>
</feature>
<sequence length="423" mass="45838">MRSPDAQSDRFPMGEVEFVALMASLQALMALSIDVMLPALGAISRDLHLADPNSRQLIVGVFLICSGLGSLFPGALADRFGRRPVVLTAIGAYIATAFLCAISGSFLLLLIARGFMGAFCSAMMVMPMTILRDRFDGDRMARTQSLVAMTFMVVPMVAPMIGQTVLLFVGWRWIFGIMCTMGVLVFAWSFMRLPETLHPDYRQPIQPRVIGGNMLLALKERSAFGYFLGAAFVQGALFGYINSAQQLVGEHFGAGTFFPVIFGGMALVMACSNFLNSRIVEKFGARRVSHTALLCYILFAAVHLVFAMRGESIWAFIPLMTVTMCMMSFIGANFQAISLQPFARIAGAAASVMSFVRTVLGAALGSLIGQAYDGTARPILGAMVVCGLTGLVLVLYSEHGRLFRRVNPPGFYKAHPPSAGHEF</sequence>
<keyword evidence="5 8" id="KW-0812">Transmembrane</keyword>
<keyword evidence="6 8" id="KW-1133">Transmembrane helix</keyword>
<feature type="transmembrane region" description="Helical" evidence="8">
    <location>
        <begin position="84"/>
        <end position="104"/>
    </location>
</feature>
<feature type="domain" description="Major facilitator superfamily (MFS) profile" evidence="9">
    <location>
        <begin position="18"/>
        <end position="401"/>
    </location>
</feature>
<evidence type="ECO:0000256" key="5">
    <source>
        <dbReference type="ARBA" id="ARBA00022692"/>
    </source>
</evidence>
<protein>
    <recommendedName>
        <fullName evidence="8">Bcr/CflA family efflux transporter</fullName>
    </recommendedName>
</protein>
<feature type="transmembrane region" description="Helical" evidence="8">
    <location>
        <begin position="253"/>
        <end position="276"/>
    </location>
</feature>
<dbReference type="InterPro" id="IPR004812">
    <property type="entry name" value="Efflux_drug-R_Bcr/CmlA"/>
</dbReference>
<dbReference type="RefSeq" id="WP_267219832.1">
    <property type="nucleotide sequence ID" value="NZ_JAPCWC010000005.1"/>
</dbReference>
<gene>
    <name evidence="10" type="ORF">ACFFF8_22165</name>
</gene>
<dbReference type="NCBIfam" id="TIGR00710">
    <property type="entry name" value="efflux_Bcr_CflA"/>
    <property type="match status" value="1"/>
</dbReference>
<reference evidence="10 11" key="1">
    <citation type="submission" date="2024-09" db="EMBL/GenBank/DDBJ databases">
        <authorList>
            <person name="Sun Q."/>
            <person name="Mori K."/>
        </authorList>
    </citation>
    <scope>NUCLEOTIDE SEQUENCE [LARGE SCALE GENOMIC DNA]</scope>
    <source>
        <strain evidence="10 11">CICC 11035S</strain>
    </source>
</reference>
<dbReference type="PROSITE" id="PS50850">
    <property type="entry name" value="MFS"/>
    <property type="match status" value="1"/>
</dbReference>
<organism evidence="10 11">
    <name type="scientific">Novosphingobium clariflavum</name>
    <dbReference type="NCBI Taxonomy" id="2029884"/>
    <lineage>
        <taxon>Bacteria</taxon>
        <taxon>Pseudomonadati</taxon>
        <taxon>Pseudomonadota</taxon>
        <taxon>Alphaproteobacteria</taxon>
        <taxon>Sphingomonadales</taxon>
        <taxon>Sphingomonadaceae</taxon>
        <taxon>Novosphingobium</taxon>
    </lineage>
</organism>
<comment type="caution">
    <text evidence="10">The sequence shown here is derived from an EMBL/GenBank/DDBJ whole genome shotgun (WGS) entry which is preliminary data.</text>
</comment>
<evidence type="ECO:0000256" key="1">
    <source>
        <dbReference type="ARBA" id="ARBA00004651"/>
    </source>
</evidence>
<evidence type="ECO:0000259" key="9">
    <source>
        <dbReference type="PROSITE" id="PS50850"/>
    </source>
</evidence>
<comment type="similarity">
    <text evidence="2 8">Belongs to the major facilitator superfamily. Bcr/CmlA family.</text>
</comment>
<keyword evidence="3 8" id="KW-0813">Transport</keyword>